<evidence type="ECO:0008006" key="3">
    <source>
        <dbReference type="Google" id="ProtNLM"/>
    </source>
</evidence>
<dbReference type="AlphaFoldDB" id="A0A4V2P8R9"/>
<comment type="caution">
    <text evidence="1">The sequence shown here is derived from an EMBL/GenBank/DDBJ whole genome shotgun (WGS) entry which is preliminary data.</text>
</comment>
<proteinExistence type="predicted"/>
<accession>A0A4V2P8R9</accession>
<dbReference type="EMBL" id="SMFQ01000003">
    <property type="protein sequence ID" value="TCJ86825.1"/>
    <property type="molecule type" value="Genomic_DNA"/>
</dbReference>
<reference evidence="1 2" key="1">
    <citation type="submission" date="2019-03" db="EMBL/GenBank/DDBJ databases">
        <title>Genomic Encyclopedia of Type Strains, Phase IV (KMG-IV): sequencing the most valuable type-strain genomes for metagenomic binning, comparative biology and taxonomic classification.</title>
        <authorList>
            <person name="Goeker M."/>
        </authorList>
    </citation>
    <scope>NUCLEOTIDE SEQUENCE [LARGE SCALE GENOMIC DNA]</scope>
    <source>
        <strain evidence="1 2">DSM 24830</strain>
    </source>
</reference>
<keyword evidence="2" id="KW-1185">Reference proteome</keyword>
<organism evidence="1 2">
    <name type="scientific">Cocleimonas flava</name>
    <dbReference type="NCBI Taxonomy" id="634765"/>
    <lineage>
        <taxon>Bacteria</taxon>
        <taxon>Pseudomonadati</taxon>
        <taxon>Pseudomonadota</taxon>
        <taxon>Gammaproteobacteria</taxon>
        <taxon>Thiotrichales</taxon>
        <taxon>Thiotrichaceae</taxon>
        <taxon>Cocleimonas</taxon>
    </lineage>
</organism>
<sequence length="377" mass="42585">MQLSSLSNEDNLRLNVLLAQDLKAIRINEGTMTVHALTDQGEAKVVLNPNTRDEQYLRTVRELLSLKITGSPGGYPIFIKRWTRMGHTDNTLEHMLLLGEPEAVVAVVHAQTLSHDIGVRAWWAHPTTEVAMRLMEYPEIWQGELGKELVEYLMEFLPFEEKQLNIVSMVRLCLQGDILNKAEKEKLWARAKRRNPFYVGFLHSDPKQIPLAKKPSSHFASIAEKLVTLIDDNNIYASTLLELLDSNGQTWLETLKLSLNKPVDQEVVISLFIAINQYFKLPLDTLLKDGRGTRSIEIAVQHSDEICEHPIDADLKAVINALDSKHLPLLNAMLVLAQMGEHTLIPVFSGNDSVGTVMRKRLLPLTTPLLEKIDILM</sequence>
<dbReference type="OrthoDB" id="9770072at2"/>
<dbReference type="Proteomes" id="UP000294887">
    <property type="component" value="Unassembled WGS sequence"/>
</dbReference>
<gene>
    <name evidence="1" type="ORF">EV695_1323</name>
</gene>
<dbReference type="RefSeq" id="WP_131905156.1">
    <property type="nucleotide sequence ID" value="NZ_BAAAFU010000004.1"/>
</dbReference>
<protein>
    <recommendedName>
        <fullName evidence="3">Sulfur reduction protein DsrS</fullName>
    </recommendedName>
</protein>
<evidence type="ECO:0000313" key="1">
    <source>
        <dbReference type="EMBL" id="TCJ86825.1"/>
    </source>
</evidence>
<name>A0A4V2P8R9_9GAMM</name>
<evidence type="ECO:0000313" key="2">
    <source>
        <dbReference type="Proteomes" id="UP000294887"/>
    </source>
</evidence>